<evidence type="ECO:0008006" key="5">
    <source>
        <dbReference type="Google" id="ProtNLM"/>
    </source>
</evidence>
<evidence type="ECO:0000313" key="3">
    <source>
        <dbReference type="EMBL" id="MBC6469947.1"/>
    </source>
</evidence>
<keyword evidence="2" id="KW-0472">Membrane</keyword>
<gene>
    <name evidence="3" type="ORF">HKK74_31310</name>
</gene>
<protein>
    <recommendedName>
        <fullName evidence="5">Lipoprotein</fullName>
    </recommendedName>
</protein>
<evidence type="ECO:0000313" key="4">
    <source>
        <dbReference type="Proteomes" id="UP000805614"/>
    </source>
</evidence>
<dbReference type="Proteomes" id="UP000805614">
    <property type="component" value="Unassembled WGS sequence"/>
</dbReference>
<proteinExistence type="predicted"/>
<feature type="region of interest" description="Disordered" evidence="1">
    <location>
        <begin position="1"/>
        <end position="21"/>
    </location>
</feature>
<sequence length="218" mass="22711">MTDAPRHARGRHAKPPSEFSRACDRTLRTVMAERNRRKIVVAWSGTASVALGVAAVVGMSMAGSAESPTAATAGAAASARPPARSAPPATPPAAAGGVTPAAHGPVEPVGTGTETSSDVAPQALSFLKEKDPDEKITGHVREVVQSGDFLRVYTDLSEGDENSEPAISLCEWTTEYLKDKRGERAPVVFVHAKTSGNGNVVLANKQGEKDDCEVGVTR</sequence>
<dbReference type="EMBL" id="JABVEC010000034">
    <property type="protein sequence ID" value="MBC6469947.1"/>
    <property type="molecule type" value="Genomic_DNA"/>
</dbReference>
<keyword evidence="2" id="KW-1133">Transmembrane helix</keyword>
<keyword evidence="4" id="KW-1185">Reference proteome</keyword>
<feature type="compositionally biased region" description="Low complexity" evidence="1">
    <location>
        <begin position="92"/>
        <end position="102"/>
    </location>
</feature>
<evidence type="ECO:0000256" key="2">
    <source>
        <dbReference type="SAM" id="Phobius"/>
    </source>
</evidence>
<keyword evidence="2" id="KW-0812">Transmembrane</keyword>
<reference evidence="3 4" key="1">
    <citation type="submission" date="2020-06" db="EMBL/GenBank/DDBJ databases">
        <title>Actinomadura xiongansis sp. nov., isolated from soil of Baiyangdian.</title>
        <authorList>
            <person name="Zhang X."/>
        </authorList>
    </citation>
    <scope>NUCLEOTIDE SEQUENCE [LARGE SCALE GENOMIC DNA]</scope>
    <source>
        <strain evidence="3 4">HBUM206468</strain>
    </source>
</reference>
<organism evidence="3 4">
    <name type="scientific">Actinomadura alba</name>
    <dbReference type="NCBI Taxonomy" id="406431"/>
    <lineage>
        <taxon>Bacteria</taxon>
        <taxon>Bacillati</taxon>
        <taxon>Actinomycetota</taxon>
        <taxon>Actinomycetes</taxon>
        <taxon>Streptosporangiales</taxon>
        <taxon>Thermomonosporaceae</taxon>
        <taxon>Actinomadura</taxon>
    </lineage>
</organism>
<feature type="region of interest" description="Disordered" evidence="1">
    <location>
        <begin position="73"/>
        <end position="117"/>
    </location>
</feature>
<comment type="caution">
    <text evidence="3">The sequence shown here is derived from an EMBL/GenBank/DDBJ whole genome shotgun (WGS) entry which is preliminary data.</text>
</comment>
<accession>A0ABR7LZM4</accession>
<feature type="transmembrane region" description="Helical" evidence="2">
    <location>
        <begin position="40"/>
        <end position="62"/>
    </location>
</feature>
<name>A0ABR7LZM4_9ACTN</name>
<evidence type="ECO:0000256" key="1">
    <source>
        <dbReference type="SAM" id="MobiDB-lite"/>
    </source>
</evidence>
<dbReference type="RefSeq" id="WP_187246996.1">
    <property type="nucleotide sequence ID" value="NZ_BAAAOK010000017.1"/>
</dbReference>
<feature type="compositionally biased region" description="Low complexity" evidence="1">
    <location>
        <begin position="73"/>
        <end position="83"/>
    </location>
</feature>